<feature type="signal peptide" evidence="1">
    <location>
        <begin position="1"/>
        <end position="20"/>
    </location>
</feature>
<dbReference type="AlphaFoldDB" id="A0A0U9HVQ4"/>
<dbReference type="EMBL" id="BCNO01000001">
    <property type="protein sequence ID" value="GAQ94977.1"/>
    <property type="molecule type" value="Genomic_DNA"/>
</dbReference>
<evidence type="ECO:0000313" key="3">
    <source>
        <dbReference type="Proteomes" id="UP000054976"/>
    </source>
</evidence>
<dbReference type="PIRSF" id="PIRSF004649">
    <property type="entry name" value="MlaC"/>
    <property type="match status" value="1"/>
</dbReference>
<comment type="caution">
    <text evidence="2">The sequence shown here is derived from an EMBL/GenBank/DDBJ whole genome shotgun (WGS) entry which is preliminary data.</text>
</comment>
<dbReference type="PANTHER" id="PTHR36573">
    <property type="entry name" value="INTERMEMBRANE PHOSPHOLIPID TRANSPORT SYSTEM BINDING PROTEIN MLAC"/>
    <property type="match status" value="1"/>
</dbReference>
<dbReference type="RefSeq" id="WP_059176382.1">
    <property type="nucleotide sequence ID" value="NZ_BCNO01000001.1"/>
</dbReference>
<keyword evidence="3" id="KW-1185">Reference proteome</keyword>
<dbReference type="Pfam" id="PF05494">
    <property type="entry name" value="MlaC"/>
    <property type="match status" value="1"/>
</dbReference>
<dbReference type="Proteomes" id="UP000054976">
    <property type="component" value="Unassembled WGS sequence"/>
</dbReference>
<evidence type="ECO:0000313" key="2">
    <source>
        <dbReference type="EMBL" id="GAQ94977.1"/>
    </source>
</evidence>
<dbReference type="InterPro" id="IPR042245">
    <property type="entry name" value="Tgt2/MlaC_sf"/>
</dbReference>
<dbReference type="InterPro" id="IPR008869">
    <property type="entry name" value="MlaC/ttg2D"/>
</dbReference>
<dbReference type="Gene3D" id="3.10.450.710">
    <property type="entry name" value="Tgt2/MlaC"/>
    <property type="match status" value="1"/>
</dbReference>
<protein>
    <submittedName>
        <fullName evidence="2">Phospholipid transport system substrate-binding protein</fullName>
    </submittedName>
</protein>
<dbReference type="OrthoDB" id="9798905at2"/>
<organism evidence="2 3">
    <name type="scientific">Thermodesulfovibrio aggregans</name>
    <dbReference type="NCBI Taxonomy" id="86166"/>
    <lineage>
        <taxon>Bacteria</taxon>
        <taxon>Pseudomonadati</taxon>
        <taxon>Nitrospirota</taxon>
        <taxon>Thermodesulfovibrionia</taxon>
        <taxon>Thermodesulfovibrionales</taxon>
        <taxon>Thermodesulfovibrionaceae</taxon>
        <taxon>Thermodesulfovibrio</taxon>
    </lineage>
</organism>
<reference evidence="3" key="1">
    <citation type="submission" date="2016-01" db="EMBL/GenBank/DDBJ databases">
        <title>Draft genome sequence of Thermodesulfovibrio aggregans strain TGE-P1.</title>
        <authorList>
            <person name="Sekiguchi Y."/>
            <person name="Ohashi A."/>
            <person name="Matsuura N."/>
            <person name="Tourlousse M.D."/>
        </authorList>
    </citation>
    <scope>NUCLEOTIDE SEQUENCE [LARGE SCALE GENOMIC DNA]</scope>
    <source>
        <strain evidence="3">TGE-P1</strain>
    </source>
</reference>
<evidence type="ECO:0000256" key="1">
    <source>
        <dbReference type="SAM" id="SignalP"/>
    </source>
</evidence>
<dbReference type="STRING" id="86166.TAGGR_11176"/>
<gene>
    <name evidence="2" type="ORF">TAGGR_11176</name>
</gene>
<keyword evidence="1" id="KW-0732">Signal</keyword>
<dbReference type="PANTHER" id="PTHR36573:SF1">
    <property type="entry name" value="INTERMEMBRANE PHOSPHOLIPID TRANSPORT SYSTEM BINDING PROTEIN MLAC"/>
    <property type="match status" value="1"/>
</dbReference>
<accession>A0A0U9HVQ4</accession>
<sequence length="202" mass="24104">MKKLAIFLIITFFTVSFAFAVVSPKEQIKKTVDNVISILKDPKYKGQKKAQQRRAALRAEISKVFDFEEMAKRSLGVYWKDRTPQERKEFVELYKDLLERSYSGKIESYTDEEVIYTDEKIENGKFAEVKTKIITKERKEIPINYRLYFNGNEWKVYDVVIEGVSLVSNYRSQFNKIIRTYSYQELVKRMKTKQLEELMREK</sequence>
<feature type="chain" id="PRO_5006865095" evidence="1">
    <location>
        <begin position="21"/>
        <end position="202"/>
    </location>
</feature>
<proteinExistence type="predicted"/>
<name>A0A0U9HVQ4_9BACT</name>